<gene>
    <name evidence="1" type="ORF">DN757_15985</name>
</gene>
<organism evidence="1 2">
    <name type="scientific">Paenibacillus silvae</name>
    <dbReference type="NCBI Taxonomy" id="1325358"/>
    <lineage>
        <taxon>Bacteria</taxon>
        <taxon>Bacillati</taxon>
        <taxon>Bacillota</taxon>
        <taxon>Bacilli</taxon>
        <taxon>Bacillales</taxon>
        <taxon>Paenibacillaceae</taxon>
        <taxon>Paenibacillus</taxon>
    </lineage>
</organism>
<evidence type="ECO:0000313" key="1">
    <source>
        <dbReference type="EMBL" id="PZT54638.1"/>
    </source>
</evidence>
<dbReference type="EMBL" id="QKWW01000045">
    <property type="protein sequence ID" value="PZT54638.1"/>
    <property type="molecule type" value="Genomic_DNA"/>
</dbReference>
<reference evidence="1 2" key="1">
    <citation type="submission" date="2018-06" db="EMBL/GenBank/DDBJ databases">
        <title>Isolation of heavy metals resistant Paenibacillus silvae NC2 from Gold-Copper mine in ZiJin, China.</title>
        <authorList>
            <person name="Xu J."/>
            <person name="Mazhar H.S."/>
            <person name="Rensing C."/>
        </authorList>
    </citation>
    <scope>NUCLEOTIDE SEQUENCE [LARGE SCALE GENOMIC DNA]</scope>
    <source>
        <strain evidence="1 2">NC2</strain>
    </source>
</reference>
<evidence type="ECO:0000313" key="2">
    <source>
        <dbReference type="Proteomes" id="UP000249204"/>
    </source>
</evidence>
<dbReference type="Proteomes" id="UP000249204">
    <property type="component" value="Unassembled WGS sequence"/>
</dbReference>
<comment type="caution">
    <text evidence="1">The sequence shown here is derived from an EMBL/GenBank/DDBJ whole genome shotgun (WGS) entry which is preliminary data.</text>
</comment>
<protein>
    <submittedName>
        <fullName evidence="1">Uncharacterized protein</fullName>
    </submittedName>
</protein>
<dbReference type="RefSeq" id="WP_111271191.1">
    <property type="nucleotide sequence ID" value="NZ_QKWW01000045.1"/>
</dbReference>
<proteinExistence type="predicted"/>
<accession>A0A2W6NHT9</accession>
<sequence length="96" mass="10842">MTYSQRLSGAASLSEIMHLEHQIKHVKEKQAAADESLKQYKQQWAKYATKLQKGELPLEAAERQAFQVKLEAAQTLVNTLTAQLDELEMALEELGD</sequence>
<dbReference type="AlphaFoldDB" id="A0A2W6NHT9"/>
<name>A0A2W6NHT9_9BACL</name>